<feature type="transmembrane region" description="Helical" evidence="5">
    <location>
        <begin position="129"/>
        <end position="151"/>
    </location>
</feature>
<dbReference type="InterPro" id="IPR051533">
    <property type="entry name" value="WaaL-like"/>
</dbReference>
<evidence type="ECO:0000313" key="8">
    <source>
        <dbReference type="EMBL" id="MFC5460208.1"/>
    </source>
</evidence>
<dbReference type="Pfam" id="PF19358">
    <property type="entry name" value="DUF5935"/>
    <property type="match status" value="1"/>
</dbReference>
<feature type="transmembrane region" description="Helical" evidence="5">
    <location>
        <begin position="75"/>
        <end position="97"/>
    </location>
</feature>
<feature type="transmembrane region" description="Helical" evidence="5">
    <location>
        <begin position="47"/>
        <end position="63"/>
    </location>
</feature>
<sequence>MRDLVLLSVLPFMLYFMAKRPFIGVGMWIWTALFFPNAWVYGMAGNIRYNLLFTAVAVVSYLVMKNKPKLELGTLGAMVLLFFLWTTVSTVLTLAPPDRSWEYWNRFAKVIALFVFVLLIIEKKLHVDFFLWCVVLSVGFYADLEALKFVLSGGGHKISGLPGHVLGDRNELSVAFVMTLPICYYLLGEYGQRSRIIWLGLLGTMVLLVAGVIGTQSRGGFIALAGLGAYLFIKTDRKLPVLLLIVALVIGMSYLVSDEWSSRMNTLETADEDASFMGRVVAWKLSFILAVQNPIFGGGFKALETFSVWSELSRDFFNYEWFYTGTALPNTKVARAAHSVYFQVMGDHGFVGLGIYLACLIGAFRKAKRIALSVKRAGGPKWLRTLATMLQLSVFAFALGGASLSFAYFDLIFALFALLIVLEARVLPATLALAVAPNPAAEPILPARVELVK</sequence>
<name>A0ABW0L5G4_9BURK</name>
<gene>
    <name evidence="8" type="ORF">ACFPN5_10360</name>
</gene>
<organism evidence="8 9">
    <name type="scientific">Massilia niabensis</name>
    <dbReference type="NCBI Taxonomy" id="544910"/>
    <lineage>
        <taxon>Bacteria</taxon>
        <taxon>Pseudomonadati</taxon>
        <taxon>Pseudomonadota</taxon>
        <taxon>Betaproteobacteria</taxon>
        <taxon>Burkholderiales</taxon>
        <taxon>Oxalobacteraceae</taxon>
        <taxon>Telluria group</taxon>
        <taxon>Massilia</taxon>
    </lineage>
</organism>
<keyword evidence="2 5" id="KW-0812">Transmembrane</keyword>
<evidence type="ECO:0000313" key="9">
    <source>
        <dbReference type="Proteomes" id="UP001596050"/>
    </source>
</evidence>
<feature type="transmembrane region" description="Helical" evidence="5">
    <location>
        <begin position="385"/>
        <end position="406"/>
    </location>
</feature>
<dbReference type="Proteomes" id="UP001596050">
    <property type="component" value="Unassembled WGS sequence"/>
</dbReference>
<evidence type="ECO:0000256" key="2">
    <source>
        <dbReference type="ARBA" id="ARBA00022692"/>
    </source>
</evidence>
<dbReference type="Pfam" id="PF04932">
    <property type="entry name" value="Wzy_C"/>
    <property type="match status" value="1"/>
</dbReference>
<reference evidence="9" key="1">
    <citation type="journal article" date="2019" name="Int. J. Syst. Evol. Microbiol.">
        <title>The Global Catalogue of Microorganisms (GCM) 10K type strain sequencing project: providing services to taxonomists for standard genome sequencing and annotation.</title>
        <authorList>
            <consortium name="The Broad Institute Genomics Platform"/>
            <consortium name="The Broad Institute Genome Sequencing Center for Infectious Disease"/>
            <person name="Wu L."/>
            <person name="Ma J."/>
        </authorList>
    </citation>
    <scope>NUCLEOTIDE SEQUENCE [LARGE SCALE GENOMIC DNA]</scope>
    <source>
        <strain evidence="9">KACC 12649</strain>
    </source>
</reference>
<dbReference type="RefSeq" id="WP_379782838.1">
    <property type="nucleotide sequence ID" value="NZ_JBHSMU010000009.1"/>
</dbReference>
<dbReference type="PANTHER" id="PTHR37422:SF13">
    <property type="entry name" value="LIPOPOLYSACCHARIDE BIOSYNTHESIS PROTEIN PA4999-RELATED"/>
    <property type="match status" value="1"/>
</dbReference>
<evidence type="ECO:0000256" key="5">
    <source>
        <dbReference type="SAM" id="Phobius"/>
    </source>
</evidence>
<feature type="transmembrane region" description="Helical" evidence="5">
    <location>
        <begin position="219"/>
        <end position="234"/>
    </location>
</feature>
<keyword evidence="9" id="KW-1185">Reference proteome</keyword>
<feature type="transmembrane region" description="Helical" evidence="5">
    <location>
        <begin position="103"/>
        <end position="122"/>
    </location>
</feature>
<dbReference type="InterPro" id="IPR017528">
    <property type="entry name" value="CHP03097O-antigen_lig-rel"/>
</dbReference>
<comment type="subcellular location">
    <subcellularLocation>
        <location evidence="1">Membrane</location>
        <topology evidence="1">Multi-pass membrane protein</topology>
    </subcellularLocation>
</comment>
<dbReference type="GO" id="GO:0016874">
    <property type="term" value="F:ligase activity"/>
    <property type="evidence" value="ECO:0007669"/>
    <property type="project" value="UniProtKB-KW"/>
</dbReference>
<keyword evidence="8" id="KW-0436">Ligase</keyword>
<protein>
    <submittedName>
        <fullName evidence="8">O-glycosylation ligase, exosortase A system-associated</fullName>
    </submittedName>
</protein>
<feature type="transmembrane region" description="Helical" evidence="5">
    <location>
        <begin position="241"/>
        <end position="257"/>
    </location>
</feature>
<evidence type="ECO:0000259" key="6">
    <source>
        <dbReference type="Pfam" id="PF04932"/>
    </source>
</evidence>
<dbReference type="InterPro" id="IPR007016">
    <property type="entry name" value="O-antigen_ligase-rel_domated"/>
</dbReference>
<proteinExistence type="predicted"/>
<accession>A0ABW0L5G4</accession>
<keyword evidence="4 5" id="KW-0472">Membrane</keyword>
<keyword evidence="3 5" id="KW-1133">Transmembrane helix</keyword>
<dbReference type="NCBIfam" id="TIGR03097">
    <property type="entry name" value="PEP_O_lig_1"/>
    <property type="match status" value="1"/>
</dbReference>
<feature type="transmembrane region" description="Helical" evidence="5">
    <location>
        <begin position="171"/>
        <end position="187"/>
    </location>
</feature>
<comment type="caution">
    <text evidence="8">The sequence shown here is derived from an EMBL/GenBank/DDBJ whole genome shotgun (WGS) entry which is preliminary data.</text>
</comment>
<dbReference type="InterPro" id="IPR045979">
    <property type="entry name" value="DUF5935"/>
</dbReference>
<evidence type="ECO:0000256" key="1">
    <source>
        <dbReference type="ARBA" id="ARBA00004141"/>
    </source>
</evidence>
<feature type="transmembrane region" description="Helical" evidence="5">
    <location>
        <begin position="412"/>
        <end position="436"/>
    </location>
</feature>
<feature type="domain" description="DUF5935" evidence="7">
    <location>
        <begin position="1"/>
        <end position="186"/>
    </location>
</feature>
<feature type="transmembrane region" description="Helical" evidence="5">
    <location>
        <begin position="21"/>
        <end position="41"/>
    </location>
</feature>
<evidence type="ECO:0000256" key="4">
    <source>
        <dbReference type="ARBA" id="ARBA00023136"/>
    </source>
</evidence>
<dbReference type="EMBL" id="JBHSMU010000009">
    <property type="protein sequence ID" value="MFC5460208.1"/>
    <property type="molecule type" value="Genomic_DNA"/>
</dbReference>
<feature type="transmembrane region" description="Helical" evidence="5">
    <location>
        <begin position="340"/>
        <end position="364"/>
    </location>
</feature>
<feature type="domain" description="O-antigen ligase-related" evidence="6">
    <location>
        <begin position="204"/>
        <end position="357"/>
    </location>
</feature>
<dbReference type="PANTHER" id="PTHR37422">
    <property type="entry name" value="TEICHURONIC ACID BIOSYNTHESIS PROTEIN TUAE"/>
    <property type="match status" value="1"/>
</dbReference>
<evidence type="ECO:0000256" key="3">
    <source>
        <dbReference type="ARBA" id="ARBA00022989"/>
    </source>
</evidence>
<evidence type="ECO:0000259" key="7">
    <source>
        <dbReference type="Pfam" id="PF19358"/>
    </source>
</evidence>
<feature type="transmembrane region" description="Helical" evidence="5">
    <location>
        <begin position="196"/>
        <end position="213"/>
    </location>
</feature>